<dbReference type="Proteomes" id="UP000276587">
    <property type="component" value="Unassembled WGS sequence"/>
</dbReference>
<dbReference type="Gene3D" id="3.40.50.1110">
    <property type="entry name" value="SGNH hydrolase"/>
    <property type="match status" value="1"/>
</dbReference>
<protein>
    <recommendedName>
        <fullName evidence="3">Cell division protein FtsQ</fullName>
    </recommendedName>
</protein>
<reference evidence="1 2" key="1">
    <citation type="submission" date="2018-08" db="EMBL/GenBank/DDBJ databases">
        <title>Recombination of ecologically and evolutionarily significant loci maintains genetic cohesion in the Pseudomonas syringae species complex.</title>
        <authorList>
            <person name="Dillon M."/>
            <person name="Thakur S."/>
            <person name="Almeida R.N.D."/>
            <person name="Weir B.S."/>
            <person name="Guttman D.S."/>
        </authorList>
    </citation>
    <scope>NUCLEOTIDE SEQUENCE [LARGE SCALE GENOMIC DNA]</scope>
    <source>
        <strain evidence="1 2">ICMP 3555</strain>
    </source>
</reference>
<comment type="caution">
    <text evidence="1">The sequence shown here is derived from an EMBL/GenBank/DDBJ whole genome shotgun (WGS) entry which is preliminary data.</text>
</comment>
<organism evidence="1 2">
    <name type="scientific">Pseudomonas marginalis pv. marginalis</name>
    <dbReference type="NCBI Taxonomy" id="97473"/>
    <lineage>
        <taxon>Bacteria</taxon>
        <taxon>Pseudomonadati</taxon>
        <taxon>Pseudomonadota</taxon>
        <taxon>Gammaproteobacteria</taxon>
        <taxon>Pseudomonadales</taxon>
        <taxon>Pseudomonadaceae</taxon>
        <taxon>Pseudomonas</taxon>
    </lineage>
</organism>
<gene>
    <name evidence="1" type="ORF">ALQ29_04246</name>
</gene>
<sequence>MPVSAIAGLTMLVLGESHMSFPDSLLNPLQDNLTKQGAVVHSIGACGAGAADWVVPKKVECGGERTPTGKAVIYGKNAMSTTPIQELIAKDKPDVVVLIIGDTMGSYANPVFPKAWAWKSVTSLTKAITDTGTKCVWVGPPWGKVGSQYKKDDTRTKLMSSFLASNVAPCTYIDSLTFSKPGEWITTDGQHFTIDGYQKWAKAIGTALGDLPPSAYGKGSK</sequence>
<evidence type="ECO:0000313" key="1">
    <source>
        <dbReference type="EMBL" id="RMP14475.1"/>
    </source>
</evidence>
<name>A0A3M4B7J1_PSEMA</name>
<proteinExistence type="predicted"/>
<dbReference type="CDD" id="cd00229">
    <property type="entry name" value="SGNH_hydrolase"/>
    <property type="match status" value="1"/>
</dbReference>
<accession>A0A3M4B7J1</accession>
<dbReference type="GO" id="GO:0016788">
    <property type="term" value="F:hydrolase activity, acting on ester bonds"/>
    <property type="evidence" value="ECO:0007669"/>
    <property type="project" value="UniProtKB-ARBA"/>
</dbReference>
<evidence type="ECO:0008006" key="3">
    <source>
        <dbReference type="Google" id="ProtNLM"/>
    </source>
</evidence>
<evidence type="ECO:0000313" key="2">
    <source>
        <dbReference type="Proteomes" id="UP000276587"/>
    </source>
</evidence>
<dbReference type="InterPro" id="IPR036514">
    <property type="entry name" value="SGNH_hydro_sf"/>
</dbReference>
<keyword evidence="2" id="KW-1185">Reference proteome</keyword>
<dbReference type="EMBL" id="RBQF01000034">
    <property type="protein sequence ID" value="RMP14475.1"/>
    <property type="molecule type" value="Genomic_DNA"/>
</dbReference>
<dbReference type="RefSeq" id="WP_064054125.1">
    <property type="nucleotide sequence ID" value="NZ_RBPW01000306.1"/>
</dbReference>
<dbReference type="SUPFAM" id="SSF52266">
    <property type="entry name" value="SGNH hydrolase"/>
    <property type="match status" value="1"/>
</dbReference>
<dbReference type="AlphaFoldDB" id="A0A3M4B7J1"/>